<organism evidence="1 2">
    <name type="scientific">Halorubrum ezzemoulense</name>
    <name type="common">Halorubrum chaoviator</name>
    <dbReference type="NCBI Taxonomy" id="337243"/>
    <lineage>
        <taxon>Archaea</taxon>
        <taxon>Methanobacteriati</taxon>
        <taxon>Methanobacteriota</taxon>
        <taxon>Stenosarchaea group</taxon>
        <taxon>Halobacteria</taxon>
        <taxon>Halobacteriales</taxon>
        <taxon>Haloferacaceae</taxon>
        <taxon>Halorubrum</taxon>
    </lineage>
</organism>
<protein>
    <submittedName>
        <fullName evidence="1">Uncharacterized protein</fullName>
    </submittedName>
</protein>
<sequence length="62" mass="7171">MGSSTPTTTEAGTDDPIIRFDNHHSVHELRLSSEIFEIDYPGLTEILRAWWAALLEEKRDDW</sequence>
<evidence type="ECO:0000313" key="1">
    <source>
        <dbReference type="EMBL" id="MDB2293819.1"/>
    </source>
</evidence>
<evidence type="ECO:0000313" key="2">
    <source>
        <dbReference type="Proteomes" id="UP001210528"/>
    </source>
</evidence>
<keyword evidence="2" id="KW-1185">Reference proteome</keyword>
<dbReference type="Proteomes" id="UP001210528">
    <property type="component" value="Unassembled WGS sequence"/>
</dbReference>
<comment type="caution">
    <text evidence="1">The sequence shown here is derived from an EMBL/GenBank/DDBJ whole genome shotgun (WGS) entry which is preliminary data.</text>
</comment>
<gene>
    <name evidence="1" type="ORF">PM085_16330</name>
</gene>
<proteinExistence type="predicted"/>
<dbReference type="EMBL" id="JAQLUK010000032">
    <property type="protein sequence ID" value="MDB2293819.1"/>
    <property type="molecule type" value="Genomic_DNA"/>
</dbReference>
<accession>A0ABT4Z6X7</accession>
<name>A0ABT4Z6X7_HALEZ</name>
<reference evidence="1 2" key="1">
    <citation type="submission" date="2023-01" db="EMBL/GenBank/DDBJ databases">
        <title>Halorubrum ezzemoulense from Santa Pola, Spain.</title>
        <authorList>
            <person name="Feng Y."/>
            <person name="Louyakis A.S."/>
            <person name="Gogarten J.P."/>
        </authorList>
    </citation>
    <scope>NUCLEOTIDE SEQUENCE [LARGE SCALE GENOMIC DNA]</scope>
    <source>
        <strain evidence="1 2">AMM015</strain>
    </source>
</reference>